<protein>
    <recommendedName>
        <fullName evidence="2 9">Lysophospholipase</fullName>
        <ecNumber evidence="2 9">3.1.1.5</ecNumber>
    </recommendedName>
</protein>
<evidence type="ECO:0000256" key="1">
    <source>
        <dbReference type="ARBA" id="ARBA00008780"/>
    </source>
</evidence>
<comment type="similarity">
    <text evidence="1 9">Belongs to the lysophospholipase family.</text>
</comment>
<accession>A0A6A6TX49</accession>
<evidence type="ECO:0000256" key="9">
    <source>
        <dbReference type="RuleBase" id="RU362103"/>
    </source>
</evidence>
<keyword evidence="4 8" id="KW-0378">Hydrolase</keyword>
<feature type="chain" id="PRO_5025708225" description="Lysophospholipase" evidence="9">
    <location>
        <begin position="19"/>
        <end position="569"/>
    </location>
</feature>
<evidence type="ECO:0000256" key="5">
    <source>
        <dbReference type="ARBA" id="ARBA00022963"/>
    </source>
</evidence>
<dbReference type="GO" id="GO:0005783">
    <property type="term" value="C:endoplasmic reticulum"/>
    <property type="evidence" value="ECO:0007669"/>
    <property type="project" value="TreeGrafter"/>
</dbReference>
<evidence type="ECO:0000256" key="6">
    <source>
        <dbReference type="ARBA" id="ARBA00023098"/>
    </source>
</evidence>
<evidence type="ECO:0000256" key="2">
    <source>
        <dbReference type="ARBA" id="ARBA00013274"/>
    </source>
</evidence>
<evidence type="ECO:0000313" key="11">
    <source>
        <dbReference type="EMBL" id="KAF2664639.1"/>
    </source>
</evidence>
<dbReference type="AlphaFoldDB" id="A0A6A6TX49"/>
<evidence type="ECO:0000256" key="4">
    <source>
        <dbReference type="ARBA" id="ARBA00022801"/>
    </source>
</evidence>
<organism evidence="11 12">
    <name type="scientific">Microthyrium microscopicum</name>
    <dbReference type="NCBI Taxonomy" id="703497"/>
    <lineage>
        <taxon>Eukaryota</taxon>
        <taxon>Fungi</taxon>
        <taxon>Dikarya</taxon>
        <taxon>Ascomycota</taxon>
        <taxon>Pezizomycotina</taxon>
        <taxon>Dothideomycetes</taxon>
        <taxon>Dothideomycetes incertae sedis</taxon>
        <taxon>Microthyriales</taxon>
        <taxon>Microthyriaceae</taxon>
        <taxon>Microthyrium</taxon>
    </lineage>
</organism>
<keyword evidence="12" id="KW-1185">Reference proteome</keyword>
<dbReference type="PANTHER" id="PTHR10728">
    <property type="entry name" value="CYTOSOLIC PHOSPHOLIPASE A2"/>
    <property type="match status" value="1"/>
</dbReference>
<dbReference type="GO" id="GO:0004622">
    <property type="term" value="F:phosphatidylcholine lysophospholipase activity"/>
    <property type="evidence" value="ECO:0007669"/>
    <property type="project" value="UniProtKB-EC"/>
</dbReference>
<dbReference type="OrthoDB" id="4084751at2759"/>
<dbReference type="Proteomes" id="UP000799302">
    <property type="component" value="Unassembled WGS sequence"/>
</dbReference>
<keyword evidence="7" id="KW-0325">Glycoprotein</keyword>
<proteinExistence type="inferred from homology"/>
<dbReference type="GO" id="GO:0046475">
    <property type="term" value="P:glycerophospholipid catabolic process"/>
    <property type="evidence" value="ECO:0007669"/>
    <property type="project" value="TreeGrafter"/>
</dbReference>
<dbReference type="Gene3D" id="3.40.1090.10">
    <property type="entry name" value="Cytosolic phospholipase A2 catalytic domain"/>
    <property type="match status" value="1"/>
</dbReference>
<sequence length="569" mass="62737">MLLWFLLLLSSWPLLTLTIAVQCPPASTQLVRDASGISQKELSYFTARKQNADRKLHEWLRKVTTRPVFPDSASKPPPWGDFELEWTTLPSVALASSGGGYRALLAGAGVVKGLDSTEKQDKGHGGLGGLYQALTYHAGLSGGAWLVASMASNDWPNITTLKDGLWKSRFPQGVFVPGTNLAQEMQHDALIREDVQQKENAGYDTTMTDPWGRLLSYQLFEGGITQSNNTLSNLAGKSKFKDHAVPYPIMTAILASSEHPCDISPSNTQIEMHPFEWGSWDEGVHAFTDPAYLGTVLKYGKPVNLAPLGKPECMAGFDDLGYIMGTSSNIFTFACSHNMSLSEISPLGAVVLEEMMPGSRAPNVHDLFASYINPFRMRYASKEVTHEAELLLTDGGLSDHNCPIWPFIQPARAKTVDVLIVNDNSADVNHFPNGTAIYNTFLRARKVGLTRMPTIPPPEKFVTKGFNARGVFFGCDEPDTLTIIYLPNAEFSHPSNQDTLKVQYSAEEIDGMIENGVKTARQGTIMPKGWDVCVACAIMKKSNARLSDICLECFNKYCFRYGEHKMFSR</sequence>
<dbReference type="SUPFAM" id="SSF52151">
    <property type="entry name" value="FabD/lysophospholipase-like"/>
    <property type="match status" value="1"/>
</dbReference>
<dbReference type="EMBL" id="MU004242">
    <property type="protein sequence ID" value="KAF2664639.1"/>
    <property type="molecule type" value="Genomic_DNA"/>
</dbReference>
<reference evidence="11" key="1">
    <citation type="journal article" date="2020" name="Stud. Mycol.">
        <title>101 Dothideomycetes genomes: a test case for predicting lifestyles and emergence of pathogens.</title>
        <authorList>
            <person name="Haridas S."/>
            <person name="Albert R."/>
            <person name="Binder M."/>
            <person name="Bloem J."/>
            <person name="Labutti K."/>
            <person name="Salamov A."/>
            <person name="Andreopoulos B."/>
            <person name="Baker S."/>
            <person name="Barry K."/>
            <person name="Bills G."/>
            <person name="Bluhm B."/>
            <person name="Cannon C."/>
            <person name="Castanera R."/>
            <person name="Culley D."/>
            <person name="Daum C."/>
            <person name="Ezra D."/>
            <person name="Gonzalez J."/>
            <person name="Henrissat B."/>
            <person name="Kuo A."/>
            <person name="Liang C."/>
            <person name="Lipzen A."/>
            <person name="Lutzoni F."/>
            <person name="Magnuson J."/>
            <person name="Mondo S."/>
            <person name="Nolan M."/>
            <person name="Ohm R."/>
            <person name="Pangilinan J."/>
            <person name="Park H.-J."/>
            <person name="Ramirez L."/>
            <person name="Alfaro M."/>
            <person name="Sun H."/>
            <person name="Tritt A."/>
            <person name="Yoshinaga Y."/>
            <person name="Zwiers L.-H."/>
            <person name="Turgeon B."/>
            <person name="Goodwin S."/>
            <person name="Spatafora J."/>
            <person name="Crous P."/>
            <person name="Grigoriev I."/>
        </authorList>
    </citation>
    <scope>NUCLEOTIDE SEQUENCE</scope>
    <source>
        <strain evidence="11">CBS 115976</strain>
    </source>
</reference>
<evidence type="ECO:0000259" key="10">
    <source>
        <dbReference type="PROSITE" id="PS51210"/>
    </source>
</evidence>
<gene>
    <name evidence="11" type="ORF">BT63DRAFT_448534</name>
</gene>
<feature type="signal peptide" evidence="9">
    <location>
        <begin position="1"/>
        <end position="18"/>
    </location>
</feature>
<keyword evidence="6 8" id="KW-0443">Lipid metabolism</keyword>
<feature type="domain" description="PLA2c" evidence="10">
    <location>
        <begin position="22"/>
        <end position="564"/>
    </location>
</feature>
<dbReference type="InterPro" id="IPR016035">
    <property type="entry name" value="Acyl_Trfase/lysoPLipase"/>
</dbReference>
<evidence type="ECO:0000313" key="12">
    <source>
        <dbReference type="Proteomes" id="UP000799302"/>
    </source>
</evidence>
<evidence type="ECO:0000256" key="3">
    <source>
        <dbReference type="ARBA" id="ARBA00022729"/>
    </source>
</evidence>
<dbReference type="Pfam" id="PF01735">
    <property type="entry name" value="PLA2_B"/>
    <property type="match status" value="1"/>
</dbReference>
<comment type="catalytic activity">
    <reaction evidence="9">
        <text>a 1-acyl-sn-glycero-3-phosphocholine + H2O = sn-glycerol 3-phosphocholine + a fatty acid + H(+)</text>
        <dbReference type="Rhea" id="RHEA:15177"/>
        <dbReference type="ChEBI" id="CHEBI:15377"/>
        <dbReference type="ChEBI" id="CHEBI:15378"/>
        <dbReference type="ChEBI" id="CHEBI:16870"/>
        <dbReference type="ChEBI" id="CHEBI:28868"/>
        <dbReference type="ChEBI" id="CHEBI:58168"/>
        <dbReference type="EC" id="3.1.1.5"/>
    </reaction>
</comment>
<evidence type="ECO:0000256" key="8">
    <source>
        <dbReference type="PROSITE-ProRule" id="PRU00555"/>
    </source>
</evidence>
<dbReference type="SMART" id="SM00022">
    <property type="entry name" value="PLAc"/>
    <property type="match status" value="1"/>
</dbReference>
<dbReference type="GO" id="GO:0004623">
    <property type="term" value="F:phospholipase A2 activity"/>
    <property type="evidence" value="ECO:0007669"/>
    <property type="project" value="TreeGrafter"/>
</dbReference>
<name>A0A6A6TX49_9PEZI</name>
<dbReference type="EC" id="3.1.1.5" evidence="2 9"/>
<evidence type="ECO:0000256" key="7">
    <source>
        <dbReference type="ARBA" id="ARBA00023180"/>
    </source>
</evidence>
<keyword evidence="5 8" id="KW-0442">Lipid degradation</keyword>
<dbReference type="PROSITE" id="PS51210">
    <property type="entry name" value="PLA2C"/>
    <property type="match status" value="1"/>
</dbReference>
<keyword evidence="3 9" id="KW-0732">Signal</keyword>
<dbReference type="InterPro" id="IPR002642">
    <property type="entry name" value="LysoPLipase_cat_dom"/>
</dbReference>
<dbReference type="GO" id="GO:0005829">
    <property type="term" value="C:cytosol"/>
    <property type="evidence" value="ECO:0007669"/>
    <property type="project" value="TreeGrafter"/>
</dbReference>
<dbReference type="PANTHER" id="PTHR10728:SF33">
    <property type="entry name" value="LYSOPHOSPHOLIPASE 1-RELATED"/>
    <property type="match status" value="1"/>
</dbReference>